<dbReference type="PANTHER" id="PTHR45850:SF2">
    <property type="entry name" value="SORTING NEXIN-5-LIKE"/>
    <property type="match status" value="1"/>
</dbReference>
<evidence type="ECO:0000313" key="3">
    <source>
        <dbReference type="Proteomes" id="UP000324222"/>
    </source>
</evidence>
<gene>
    <name evidence="2" type="ORF">E2C01_024936</name>
</gene>
<feature type="compositionally biased region" description="Low complexity" evidence="1">
    <location>
        <begin position="1"/>
        <end position="17"/>
    </location>
</feature>
<comment type="caution">
    <text evidence="2">The sequence shown here is derived from an EMBL/GenBank/DDBJ whole genome shotgun (WGS) entry which is preliminary data.</text>
</comment>
<reference evidence="2 3" key="1">
    <citation type="submission" date="2019-05" db="EMBL/GenBank/DDBJ databases">
        <title>Another draft genome of Portunus trituberculatus and its Hox gene families provides insights of decapod evolution.</title>
        <authorList>
            <person name="Jeong J.-H."/>
            <person name="Song I."/>
            <person name="Kim S."/>
            <person name="Choi T."/>
            <person name="Kim D."/>
            <person name="Ryu S."/>
            <person name="Kim W."/>
        </authorList>
    </citation>
    <scope>NUCLEOTIDE SEQUENCE [LARGE SCALE GENOMIC DNA]</scope>
    <source>
        <tissue evidence="2">Muscle</tissue>
    </source>
</reference>
<dbReference type="OrthoDB" id="9976382at2759"/>
<dbReference type="PANTHER" id="PTHR45850">
    <property type="entry name" value="SORTING NEXIN FAMILY MEMBER"/>
    <property type="match status" value="1"/>
</dbReference>
<name>A0A5B7EC20_PORTR</name>
<evidence type="ECO:0000256" key="1">
    <source>
        <dbReference type="SAM" id="MobiDB-lite"/>
    </source>
</evidence>
<organism evidence="2 3">
    <name type="scientific">Portunus trituberculatus</name>
    <name type="common">Swimming crab</name>
    <name type="synonym">Neptunus trituberculatus</name>
    <dbReference type="NCBI Taxonomy" id="210409"/>
    <lineage>
        <taxon>Eukaryota</taxon>
        <taxon>Metazoa</taxon>
        <taxon>Ecdysozoa</taxon>
        <taxon>Arthropoda</taxon>
        <taxon>Crustacea</taxon>
        <taxon>Multicrustacea</taxon>
        <taxon>Malacostraca</taxon>
        <taxon>Eumalacostraca</taxon>
        <taxon>Eucarida</taxon>
        <taxon>Decapoda</taxon>
        <taxon>Pleocyemata</taxon>
        <taxon>Brachyura</taxon>
        <taxon>Eubrachyura</taxon>
        <taxon>Portunoidea</taxon>
        <taxon>Portunidae</taxon>
        <taxon>Portuninae</taxon>
        <taxon>Portunus</taxon>
    </lineage>
</organism>
<dbReference type="AlphaFoldDB" id="A0A5B7EC20"/>
<evidence type="ECO:0000313" key="2">
    <source>
        <dbReference type="EMBL" id="MPC31641.1"/>
    </source>
</evidence>
<dbReference type="EMBL" id="VSRR010002477">
    <property type="protein sequence ID" value="MPC31641.1"/>
    <property type="molecule type" value="Genomic_DNA"/>
</dbReference>
<protein>
    <recommendedName>
        <fullName evidence="4">PX domain-containing protein</fullName>
    </recommendedName>
</protein>
<keyword evidence="3" id="KW-1185">Reference proteome</keyword>
<proteinExistence type="predicted"/>
<sequence>MLEEGSVSGASSGASSPEPEEPFIPKFKVQFSDNVNKDGDSVKFTLQVLQDGLMSHVLEREFEDFEYLDHCVSTGQASRGLIIPPIPQRSAIDPYNAEIQSKRLMGKGSKTLIADEFHKDCQQLQK</sequence>
<dbReference type="InterPro" id="IPR036871">
    <property type="entry name" value="PX_dom_sf"/>
</dbReference>
<dbReference type="Gene3D" id="3.30.1520.10">
    <property type="entry name" value="Phox-like domain"/>
    <property type="match status" value="1"/>
</dbReference>
<accession>A0A5B7EC20</accession>
<dbReference type="GO" id="GO:0035091">
    <property type="term" value="F:phosphatidylinositol binding"/>
    <property type="evidence" value="ECO:0007669"/>
    <property type="project" value="InterPro"/>
</dbReference>
<dbReference type="Proteomes" id="UP000324222">
    <property type="component" value="Unassembled WGS sequence"/>
</dbReference>
<evidence type="ECO:0008006" key="4">
    <source>
        <dbReference type="Google" id="ProtNLM"/>
    </source>
</evidence>
<feature type="region of interest" description="Disordered" evidence="1">
    <location>
        <begin position="1"/>
        <end position="23"/>
    </location>
</feature>